<dbReference type="InterPro" id="IPR006638">
    <property type="entry name" value="Elp3/MiaA/NifB-like_rSAM"/>
</dbReference>
<keyword evidence="4" id="KW-0408">Iron</keyword>
<keyword evidence="5" id="KW-0411">Iron-sulfur</keyword>
<dbReference type="Pfam" id="PF04055">
    <property type="entry name" value="Radical_SAM"/>
    <property type="match status" value="1"/>
</dbReference>
<evidence type="ECO:0000256" key="4">
    <source>
        <dbReference type="ARBA" id="ARBA00023004"/>
    </source>
</evidence>
<evidence type="ECO:0000256" key="1">
    <source>
        <dbReference type="ARBA" id="ARBA00001966"/>
    </source>
</evidence>
<dbReference type="SFLD" id="SFLDG01123">
    <property type="entry name" value="methyltransferase_(Class_B)"/>
    <property type="match status" value="1"/>
</dbReference>
<evidence type="ECO:0000256" key="2">
    <source>
        <dbReference type="ARBA" id="ARBA00022691"/>
    </source>
</evidence>
<protein>
    <submittedName>
        <fullName evidence="9">Uncharacterized protein</fullName>
    </submittedName>
</protein>
<comment type="caution">
    <text evidence="9">The sequence shown here is derived from an EMBL/GenBank/DDBJ whole genome shotgun (WGS) entry which is preliminary data.</text>
</comment>
<dbReference type="PROSITE" id="PS51332">
    <property type="entry name" value="B12_BINDING"/>
    <property type="match status" value="1"/>
</dbReference>
<dbReference type="SFLD" id="SFLDS00029">
    <property type="entry name" value="Radical_SAM"/>
    <property type="match status" value="1"/>
</dbReference>
<evidence type="ECO:0000313" key="9">
    <source>
        <dbReference type="EMBL" id="KKO11334.1"/>
    </source>
</evidence>
<evidence type="ECO:0000256" key="6">
    <source>
        <dbReference type="SAM" id="MobiDB-lite"/>
    </source>
</evidence>
<sequence length="866" mass="97604">MAPMTATVQYSLGKDERTRSDKAVKMLFSPHRLFRYDDGPDDVAALVQIVEYLGATANGLGLYGPGPLLDYLFKHVPDLAHQAACIVSDDASLWSTRIHDLAVLGPAHLPAGIDTVFLCETRTAKRYSMRKRIGDDVRVVCPGILEQLNWRELPDRAWAPDTGCIYPIDIPEIDIPSGLDMVLMDLPSRNLSMMPNGLGYVNKALKAAGVKHQVVDGDIILYHRYHTFRLLDSDGDIRLPSGQVMPEDPWAAEDMSLWERPETLDLFREDFEEILTKLVAARPKVLGLSIQQCNLMFCREMARRAKEALPDLVVIVGGYSCRHSNVGRDVFPECDYMAILEVDDTIGEMVRRLAAGERPANTPGYISVYDSSDWQFEPAPFPHDLDAVGMPVYDWCDLDVYRNYQHYQLVPVIASRGCHWGRCRFCGEALPWRKRSPSNFVDELEYMVDQGAYQFVFSESDLNGDPELFKEICQEIVDRGLTVILGGQLRIDRRNTRDFFRQLRAAGFVSLRFGVDGWSANVLKIQNKGYTVDQIKRNLKDCHAAGIYVEVNTVIGCPGETEQDVDDSIALMLECHKYIGRLANINPLQLLRGSIYFRDPEKYGITLTQPREELEADNFASLPEDVWTSEDPHIDREIRHARCDRVLRALQESGYDFGAGASPKVEALNKDDDEPQETTTNPVPADPADGAQTSRMFRHQSEYYLFCGKDSELLSAPRKPFWRRALRAFRRVDKWGTYAARIYYSAQATVRKQWERSAGRPDEDAPRQVNADDDFGPFNILGISREAPPSMVCMVKESYFGYNLLRVQSGYVAVKLGYPLDIDKAASADAPLGPYVRRATVKELAQAVASKSASAEQPMLVCEESR</sequence>
<proteinExistence type="predicted"/>
<dbReference type="GO" id="GO:0046872">
    <property type="term" value="F:metal ion binding"/>
    <property type="evidence" value="ECO:0007669"/>
    <property type="project" value="UniProtKB-KW"/>
</dbReference>
<name>A0A0F9Z2K6_9ZZZZ</name>
<dbReference type="AlphaFoldDB" id="A0A0F9Z2K6"/>
<keyword evidence="3" id="KW-0479">Metal-binding</keyword>
<evidence type="ECO:0000259" key="7">
    <source>
        <dbReference type="PROSITE" id="PS51332"/>
    </source>
</evidence>
<comment type="cofactor">
    <cofactor evidence="1">
        <name>[4Fe-4S] cluster</name>
        <dbReference type="ChEBI" id="CHEBI:49883"/>
    </cofactor>
</comment>
<dbReference type="GO" id="GO:0003824">
    <property type="term" value="F:catalytic activity"/>
    <property type="evidence" value="ECO:0007669"/>
    <property type="project" value="InterPro"/>
</dbReference>
<dbReference type="InterPro" id="IPR023404">
    <property type="entry name" value="rSAM_horseshoe"/>
</dbReference>
<dbReference type="SFLD" id="SFLDG01082">
    <property type="entry name" value="B12-binding_domain_containing"/>
    <property type="match status" value="1"/>
</dbReference>
<keyword evidence="2" id="KW-0949">S-adenosyl-L-methionine</keyword>
<dbReference type="EMBL" id="LAZR01000003">
    <property type="protein sequence ID" value="KKO11334.1"/>
    <property type="molecule type" value="Genomic_DNA"/>
</dbReference>
<feature type="domain" description="B12-binding" evidence="7">
    <location>
        <begin position="181"/>
        <end position="360"/>
    </location>
</feature>
<dbReference type="Gene3D" id="3.80.30.20">
    <property type="entry name" value="tm_1862 like domain"/>
    <property type="match status" value="1"/>
</dbReference>
<dbReference type="GO" id="GO:0051539">
    <property type="term" value="F:4 iron, 4 sulfur cluster binding"/>
    <property type="evidence" value="ECO:0007669"/>
    <property type="project" value="UniProtKB-KW"/>
</dbReference>
<evidence type="ECO:0000256" key="3">
    <source>
        <dbReference type="ARBA" id="ARBA00022723"/>
    </source>
</evidence>
<evidence type="ECO:0000256" key="5">
    <source>
        <dbReference type="ARBA" id="ARBA00023014"/>
    </source>
</evidence>
<evidence type="ECO:0000259" key="8">
    <source>
        <dbReference type="PROSITE" id="PS51918"/>
    </source>
</evidence>
<dbReference type="PROSITE" id="PS51918">
    <property type="entry name" value="RADICAL_SAM"/>
    <property type="match status" value="1"/>
</dbReference>
<dbReference type="InterPro" id="IPR051198">
    <property type="entry name" value="BchE-like"/>
</dbReference>
<accession>A0A0F9Z2K6</accession>
<feature type="region of interest" description="Disordered" evidence="6">
    <location>
        <begin position="658"/>
        <end position="691"/>
    </location>
</feature>
<dbReference type="InterPro" id="IPR007197">
    <property type="entry name" value="rSAM"/>
</dbReference>
<organism evidence="9">
    <name type="scientific">marine sediment metagenome</name>
    <dbReference type="NCBI Taxonomy" id="412755"/>
    <lineage>
        <taxon>unclassified sequences</taxon>
        <taxon>metagenomes</taxon>
        <taxon>ecological metagenomes</taxon>
    </lineage>
</organism>
<dbReference type="PANTHER" id="PTHR43409">
    <property type="entry name" value="ANAEROBIC MAGNESIUM-PROTOPORPHYRIN IX MONOMETHYL ESTER CYCLASE-RELATED"/>
    <property type="match status" value="1"/>
</dbReference>
<gene>
    <name evidence="9" type="ORF">LCGC14_0018150</name>
</gene>
<dbReference type="InterPro" id="IPR034466">
    <property type="entry name" value="Methyltransferase_Class_B"/>
</dbReference>
<dbReference type="SMART" id="SM00729">
    <property type="entry name" value="Elp3"/>
    <property type="match status" value="1"/>
</dbReference>
<dbReference type="SUPFAM" id="SSF102114">
    <property type="entry name" value="Radical SAM enzymes"/>
    <property type="match status" value="1"/>
</dbReference>
<dbReference type="GO" id="GO:0031419">
    <property type="term" value="F:cobalamin binding"/>
    <property type="evidence" value="ECO:0007669"/>
    <property type="project" value="InterPro"/>
</dbReference>
<dbReference type="InterPro" id="IPR006158">
    <property type="entry name" value="Cobalamin-bd"/>
</dbReference>
<dbReference type="InterPro" id="IPR058240">
    <property type="entry name" value="rSAM_sf"/>
</dbReference>
<reference evidence="9" key="1">
    <citation type="journal article" date="2015" name="Nature">
        <title>Complex archaea that bridge the gap between prokaryotes and eukaryotes.</title>
        <authorList>
            <person name="Spang A."/>
            <person name="Saw J.H."/>
            <person name="Jorgensen S.L."/>
            <person name="Zaremba-Niedzwiedzka K."/>
            <person name="Martijn J."/>
            <person name="Lind A.E."/>
            <person name="van Eijk R."/>
            <person name="Schleper C."/>
            <person name="Guy L."/>
            <person name="Ettema T.J."/>
        </authorList>
    </citation>
    <scope>NUCLEOTIDE SEQUENCE</scope>
</reference>
<feature type="domain" description="Radical SAM core" evidence="8">
    <location>
        <begin position="402"/>
        <end position="656"/>
    </location>
</feature>